<gene>
    <name evidence="1" type="ORF">CCAP1982_LOCUS11246</name>
</gene>
<organism evidence="1 2">
    <name type="scientific">Ceratitis capitata</name>
    <name type="common">Mediterranean fruit fly</name>
    <name type="synonym">Tephritis capitata</name>
    <dbReference type="NCBI Taxonomy" id="7213"/>
    <lineage>
        <taxon>Eukaryota</taxon>
        <taxon>Metazoa</taxon>
        <taxon>Ecdysozoa</taxon>
        <taxon>Arthropoda</taxon>
        <taxon>Hexapoda</taxon>
        <taxon>Insecta</taxon>
        <taxon>Pterygota</taxon>
        <taxon>Neoptera</taxon>
        <taxon>Endopterygota</taxon>
        <taxon>Diptera</taxon>
        <taxon>Brachycera</taxon>
        <taxon>Muscomorpha</taxon>
        <taxon>Tephritoidea</taxon>
        <taxon>Tephritidae</taxon>
        <taxon>Ceratitis</taxon>
        <taxon>Ceratitis</taxon>
    </lineage>
</organism>
<name>A0A811V058_CERCA</name>
<keyword evidence="2" id="KW-1185">Reference proteome</keyword>
<evidence type="ECO:0000313" key="1">
    <source>
        <dbReference type="EMBL" id="CAD7002773.1"/>
    </source>
</evidence>
<dbReference type="Proteomes" id="UP000606786">
    <property type="component" value="Unassembled WGS sequence"/>
</dbReference>
<accession>A0A811V058</accession>
<comment type="caution">
    <text evidence="1">The sequence shown here is derived from an EMBL/GenBank/DDBJ whole genome shotgun (WGS) entry which is preliminary data.</text>
</comment>
<reference evidence="1" key="1">
    <citation type="submission" date="2020-11" db="EMBL/GenBank/DDBJ databases">
        <authorList>
            <person name="Whitehead M."/>
        </authorList>
    </citation>
    <scope>NUCLEOTIDE SEQUENCE</scope>
    <source>
        <strain evidence="1">EGII</strain>
    </source>
</reference>
<sequence length="132" mass="14943">MSTLSANADARVRGHWRTLTEPINKAITPTTNSGGINKTSEFRWSHAHMHRRQATSFFPKNRFAVVMMTAPERVVVVVEGVIVDGGGGVGARNNGENIEFVRQGFTSLEHGREVKSKRMRRFEWKRIPFHVL</sequence>
<protein>
    <submittedName>
        <fullName evidence="1">(Mediterranean fruit fly) hypothetical protein</fullName>
    </submittedName>
</protein>
<dbReference type="EMBL" id="CAJHJT010000034">
    <property type="protein sequence ID" value="CAD7002773.1"/>
    <property type="molecule type" value="Genomic_DNA"/>
</dbReference>
<proteinExistence type="predicted"/>
<evidence type="ECO:0000313" key="2">
    <source>
        <dbReference type="Proteomes" id="UP000606786"/>
    </source>
</evidence>
<dbReference type="AlphaFoldDB" id="A0A811V058"/>